<dbReference type="Pfam" id="PF11151">
    <property type="entry name" value="DUF2929"/>
    <property type="match status" value="1"/>
</dbReference>
<dbReference type="InterPro" id="IPR021324">
    <property type="entry name" value="DUF2929"/>
</dbReference>
<dbReference type="EMBL" id="AYYK01000004">
    <property type="protein sequence ID" value="KRM79169.1"/>
    <property type="molecule type" value="Genomic_DNA"/>
</dbReference>
<name>A0A0R2BIM2_9LACO</name>
<accession>A0A0R2BIM2</accession>
<feature type="transmembrane region" description="Helical" evidence="1">
    <location>
        <begin position="12"/>
        <end position="30"/>
    </location>
</feature>
<keyword evidence="3" id="KW-1185">Reference proteome</keyword>
<reference evidence="2 3" key="1">
    <citation type="journal article" date="2015" name="Genome Announc.">
        <title>Expanding the biotechnology potential of lactobacilli through comparative genomics of 213 strains and associated genera.</title>
        <authorList>
            <person name="Sun Z."/>
            <person name="Harris H.M."/>
            <person name="McCann A."/>
            <person name="Guo C."/>
            <person name="Argimon S."/>
            <person name="Zhang W."/>
            <person name="Yang X."/>
            <person name="Jeffery I.B."/>
            <person name="Cooney J.C."/>
            <person name="Kagawa T.F."/>
            <person name="Liu W."/>
            <person name="Song Y."/>
            <person name="Salvetti E."/>
            <person name="Wrobel A."/>
            <person name="Rasinkangas P."/>
            <person name="Parkhill J."/>
            <person name="Rea M.C."/>
            <person name="O'Sullivan O."/>
            <person name="Ritari J."/>
            <person name="Douillard F.P."/>
            <person name="Paul Ross R."/>
            <person name="Yang R."/>
            <person name="Briner A.E."/>
            <person name="Felis G.E."/>
            <person name="de Vos W.M."/>
            <person name="Barrangou R."/>
            <person name="Klaenhammer T.R."/>
            <person name="Caufield P.W."/>
            <person name="Cui Y."/>
            <person name="Zhang H."/>
            <person name="O'Toole P.W."/>
        </authorList>
    </citation>
    <scope>NUCLEOTIDE SEQUENCE [LARGE SCALE GENOMIC DNA]</scope>
    <source>
        <strain evidence="2 3">DSM 20335</strain>
    </source>
</reference>
<gene>
    <name evidence="2" type="ORF">FC84_GL001336</name>
</gene>
<evidence type="ECO:0000256" key="1">
    <source>
        <dbReference type="SAM" id="Phobius"/>
    </source>
</evidence>
<dbReference type="OrthoDB" id="2139526at2"/>
<keyword evidence="1" id="KW-0472">Membrane</keyword>
<keyword evidence="1" id="KW-0812">Transmembrane</keyword>
<dbReference type="AlphaFoldDB" id="A0A0R2BIM2"/>
<dbReference type="PATRIC" id="fig|1423738.3.peg.1350"/>
<comment type="caution">
    <text evidence="2">The sequence shown here is derived from an EMBL/GenBank/DDBJ whole genome shotgun (WGS) entry which is preliminary data.</text>
</comment>
<dbReference type="Proteomes" id="UP000051813">
    <property type="component" value="Unassembled WGS sequence"/>
</dbReference>
<keyword evidence="1" id="KW-1133">Transmembrane helix</keyword>
<organism evidence="2 3">
    <name type="scientific">Lapidilactobacillus dextrinicus DSM 20335</name>
    <dbReference type="NCBI Taxonomy" id="1423738"/>
    <lineage>
        <taxon>Bacteria</taxon>
        <taxon>Bacillati</taxon>
        <taxon>Bacillota</taxon>
        <taxon>Bacilli</taxon>
        <taxon>Lactobacillales</taxon>
        <taxon>Lactobacillaceae</taxon>
        <taxon>Lapidilactobacillus</taxon>
    </lineage>
</organism>
<feature type="transmembrane region" description="Helical" evidence="1">
    <location>
        <begin position="36"/>
        <end position="56"/>
    </location>
</feature>
<sequence length="74" mass="7943">MQVKEGLTMKRVVVVVWAIILGIIAGFIGAKLDQNAVNIGLSVVVFAIFGLILNFVPEIMKGTEPASDDESKNN</sequence>
<evidence type="ECO:0000313" key="3">
    <source>
        <dbReference type="Proteomes" id="UP000051813"/>
    </source>
</evidence>
<proteinExistence type="predicted"/>
<protein>
    <submittedName>
        <fullName evidence="2">Uncharacterized protein</fullName>
    </submittedName>
</protein>
<evidence type="ECO:0000313" key="2">
    <source>
        <dbReference type="EMBL" id="KRM79169.1"/>
    </source>
</evidence>